<evidence type="ECO:0000313" key="8">
    <source>
        <dbReference type="EMBL" id="WAR27546.1"/>
    </source>
</evidence>
<dbReference type="InterPro" id="IPR036213">
    <property type="entry name" value="Calpain_III_sf"/>
</dbReference>
<dbReference type="InterPro" id="IPR022683">
    <property type="entry name" value="Calpain_III"/>
</dbReference>
<feature type="domain" description="C2" evidence="6">
    <location>
        <begin position="410"/>
        <end position="527"/>
    </location>
</feature>
<dbReference type="Pfam" id="PF00648">
    <property type="entry name" value="Peptidase_C2"/>
    <property type="match status" value="2"/>
</dbReference>
<accession>A0ABY7G3E1</accession>
<keyword evidence="4 5" id="KW-0788">Thiol protease</keyword>
<dbReference type="Gene3D" id="3.90.70.10">
    <property type="entry name" value="Cysteine proteinases"/>
    <property type="match status" value="1"/>
</dbReference>
<evidence type="ECO:0000256" key="5">
    <source>
        <dbReference type="PROSITE-ProRule" id="PRU00239"/>
    </source>
</evidence>
<evidence type="ECO:0000313" key="9">
    <source>
        <dbReference type="Proteomes" id="UP001164746"/>
    </source>
</evidence>
<name>A0ABY7G3E1_MYAAR</name>
<dbReference type="Gene3D" id="2.60.40.150">
    <property type="entry name" value="C2 domain"/>
    <property type="match status" value="1"/>
</dbReference>
<organism evidence="8 9">
    <name type="scientific">Mya arenaria</name>
    <name type="common">Soft-shell clam</name>
    <dbReference type="NCBI Taxonomy" id="6604"/>
    <lineage>
        <taxon>Eukaryota</taxon>
        <taxon>Metazoa</taxon>
        <taxon>Spiralia</taxon>
        <taxon>Lophotrochozoa</taxon>
        <taxon>Mollusca</taxon>
        <taxon>Bivalvia</taxon>
        <taxon>Autobranchia</taxon>
        <taxon>Heteroconchia</taxon>
        <taxon>Euheterodonta</taxon>
        <taxon>Imparidentia</taxon>
        <taxon>Neoheterodontei</taxon>
        <taxon>Myida</taxon>
        <taxon>Myoidea</taxon>
        <taxon>Myidae</taxon>
        <taxon>Mya</taxon>
    </lineage>
</organism>
<feature type="active site" evidence="5">
    <location>
        <position position="203"/>
    </location>
</feature>
<gene>
    <name evidence="8" type="ORF">MAR_013250</name>
</gene>
<dbReference type="CDD" id="cd00044">
    <property type="entry name" value="CysPc"/>
    <property type="match status" value="1"/>
</dbReference>
<keyword evidence="2 5" id="KW-0645">Protease</keyword>
<evidence type="ECO:0000256" key="2">
    <source>
        <dbReference type="ARBA" id="ARBA00022670"/>
    </source>
</evidence>
<evidence type="ECO:0000259" key="7">
    <source>
        <dbReference type="PROSITE" id="PS50203"/>
    </source>
</evidence>
<proteinExistence type="inferred from homology"/>
<dbReference type="SMART" id="SM00720">
    <property type="entry name" value="calpain_III"/>
    <property type="match status" value="1"/>
</dbReference>
<dbReference type="Pfam" id="PF01067">
    <property type="entry name" value="Calpain_III"/>
    <property type="match status" value="1"/>
</dbReference>
<dbReference type="PROSITE" id="PS50203">
    <property type="entry name" value="CALPAIN_CAT"/>
    <property type="match status" value="1"/>
</dbReference>
<dbReference type="SUPFAM" id="SSF54001">
    <property type="entry name" value="Cysteine proteinases"/>
    <property type="match status" value="1"/>
</dbReference>
<sequence>MFAYDIIHSRQCAETVVKDYASLKKQAQSTGNYFVDPEFPAQDKSLFYSSGKLTGVTWKRPKDICENPKLFVEGTSSGDVTQGRLGNCWFVAASSCLALYKELCQREWDENKPDDYSGIFRFQFWRYGQWTEIVIDDQLPTINGELVFIHSQSKNEFWRGVSEQLTIADLGVADNPEEMNVFFERLKKEVDRKSLLAASIPGHAYGITAVKNISLETGMFSFLNKNKLAMIRLRNPWGQGEWKGAFSDDDPEWQKIPKTEREKMGLVFAEDGEFWMTFEDFCQHYVNLSYCRVVNTSMFSLSKTWHEGLAHSAWKKPNLAGGCLNNKDTFLKNPQFVFSIDENEEDTMMQIMQKSVRSQTGSGNTTIGFTLLKVEENRHHRIHDYTYQEVIKNTTFRDSRSIFQKMKLDKGRYLIIACTFDKDLEPVMVTQIKILKAEGLEKQERDGGDPYCVIKCEGQQVYTSVKKDTLNPEWKQAAVFFRKNPLKNPIKVQIWNSNIIKDTYMGKHLFISADECTRSIQTVGLVGRGRQGDQVRSGKLIVEITQSKTLSAI</sequence>
<evidence type="ECO:0000259" key="6">
    <source>
        <dbReference type="PROSITE" id="PS50004"/>
    </source>
</evidence>
<dbReference type="InterPro" id="IPR035892">
    <property type="entry name" value="C2_domain_sf"/>
</dbReference>
<evidence type="ECO:0000256" key="3">
    <source>
        <dbReference type="ARBA" id="ARBA00022801"/>
    </source>
</evidence>
<dbReference type="InterPro" id="IPR001300">
    <property type="entry name" value="Peptidase_C2_calpain_cat"/>
</dbReference>
<dbReference type="PRINTS" id="PR00704">
    <property type="entry name" value="CALPAIN"/>
</dbReference>
<keyword evidence="9" id="KW-1185">Reference proteome</keyword>
<dbReference type="PANTHER" id="PTHR10183">
    <property type="entry name" value="CALPAIN"/>
    <property type="match status" value="1"/>
</dbReference>
<dbReference type="Proteomes" id="UP001164746">
    <property type="component" value="Chromosome 15"/>
</dbReference>
<dbReference type="InterPro" id="IPR022684">
    <property type="entry name" value="Calpain_cysteine_protease"/>
</dbReference>
<dbReference type="PROSITE" id="PS50004">
    <property type="entry name" value="C2"/>
    <property type="match status" value="1"/>
</dbReference>
<dbReference type="InterPro" id="IPR033884">
    <property type="entry name" value="C2_Calpain"/>
</dbReference>
<dbReference type="PROSITE" id="PS00139">
    <property type="entry name" value="THIOL_PROTEASE_CYS"/>
    <property type="match status" value="1"/>
</dbReference>
<dbReference type="SMART" id="SM00239">
    <property type="entry name" value="C2"/>
    <property type="match status" value="1"/>
</dbReference>
<dbReference type="CDD" id="cd04046">
    <property type="entry name" value="C2_Calpain"/>
    <property type="match status" value="1"/>
</dbReference>
<evidence type="ECO:0000256" key="1">
    <source>
        <dbReference type="ARBA" id="ARBA00007623"/>
    </source>
</evidence>
<dbReference type="Gene3D" id="2.60.120.380">
    <property type="match status" value="1"/>
</dbReference>
<feature type="domain" description="Calpain catalytic" evidence="7">
    <location>
        <begin position="33"/>
        <end position="294"/>
    </location>
</feature>
<feature type="active site" evidence="5">
    <location>
        <position position="235"/>
    </location>
</feature>
<feature type="active site" evidence="5">
    <location>
        <position position="88"/>
    </location>
</feature>
<keyword evidence="3 5" id="KW-0378">Hydrolase</keyword>
<evidence type="ECO:0000256" key="4">
    <source>
        <dbReference type="ARBA" id="ARBA00022807"/>
    </source>
</evidence>
<dbReference type="InterPro" id="IPR022682">
    <property type="entry name" value="Calpain_domain_III"/>
</dbReference>
<dbReference type="SUPFAM" id="SSF49562">
    <property type="entry name" value="C2 domain (Calcium/lipid-binding domain, CaLB)"/>
    <property type="match status" value="1"/>
</dbReference>
<dbReference type="PANTHER" id="PTHR10183:SF379">
    <property type="entry name" value="CALPAIN-5"/>
    <property type="match status" value="1"/>
</dbReference>
<reference evidence="8" key="1">
    <citation type="submission" date="2022-11" db="EMBL/GenBank/DDBJ databases">
        <title>Centuries of genome instability and evolution in soft-shell clam transmissible cancer (bioRxiv).</title>
        <authorList>
            <person name="Hart S.F.M."/>
            <person name="Yonemitsu M.A."/>
            <person name="Giersch R.M."/>
            <person name="Beal B.F."/>
            <person name="Arriagada G."/>
            <person name="Davis B.W."/>
            <person name="Ostrander E.A."/>
            <person name="Goff S.P."/>
            <person name="Metzger M.J."/>
        </authorList>
    </citation>
    <scope>NUCLEOTIDE SEQUENCE</scope>
    <source>
        <strain evidence="8">MELC-2E11</strain>
        <tissue evidence="8">Siphon/mantle</tissue>
    </source>
</reference>
<dbReference type="SMART" id="SM00230">
    <property type="entry name" value="CysPc"/>
    <property type="match status" value="1"/>
</dbReference>
<dbReference type="SUPFAM" id="SSF49758">
    <property type="entry name" value="Calpain large subunit, middle domain (domain III)"/>
    <property type="match status" value="1"/>
</dbReference>
<dbReference type="Pfam" id="PF00168">
    <property type="entry name" value="C2"/>
    <property type="match status" value="1"/>
</dbReference>
<dbReference type="InterPro" id="IPR000169">
    <property type="entry name" value="Pept_cys_AS"/>
</dbReference>
<dbReference type="EMBL" id="CP111026">
    <property type="protein sequence ID" value="WAR27546.1"/>
    <property type="molecule type" value="Genomic_DNA"/>
</dbReference>
<dbReference type="InterPro" id="IPR000008">
    <property type="entry name" value="C2_dom"/>
</dbReference>
<dbReference type="InterPro" id="IPR038765">
    <property type="entry name" value="Papain-like_cys_pep_sf"/>
</dbReference>
<protein>
    <submittedName>
        <fullName evidence="8">CAN5-like protein</fullName>
    </submittedName>
</protein>
<comment type="similarity">
    <text evidence="1">Belongs to the peptidase C2 family.</text>
</comment>